<feature type="domain" description="Transposase (putative) gypsy type" evidence="3">
    <location>
        <begin position="195"/>
        <end position="253"/>
    </location>
</feature>
<evidence type="ECO:0000313" key="4">
    <source>
        <dbReference type="EMBL" id="RDX77399.1"/>
    </source>
</evidence>
<dbReference type="Pfam" id="PF04195">
    <property type="entry name" value="Transposase_28"/>
    <property type="match status" value="1"/>
</dbReference>
<reference evidence="4" key="1">
    <citation type="submission" date="2018-05" db="EMBL/GenBank/DDBJ databases">
        <title>Draft genome of Mucuna pruriens seed.</title>
        <authorList>
            <person name="Nnadi N.E."/>
            <person name="Vos R."/>
            <person name="Hasami M.H."/>
            <person name="Devisetty U.K."/>
            <person name="Aguiy J.C."/>
        </authorList>
    </citation>
    <scope>NUCLEOTIDE SEQUENCE [LARGE SCALE GENOMIC DNA]</scope>
    <source>
        <strain evidence="4">JCA_2017</strain>
    </source>
</reference>
<feature type="compositionally biased region" description="Low complexity" evidence="2">
    <location>
        <begin position="94"/>
        <end position="103"/>
    </location>
</feature>
<evidence type="ECO:0000256" key="1">
    <source>
        <dbReference type="SAM" id="Coils"/>
    </source>
</evidence>
<dbReference type="InterPro" id="IPR007321">
    <property type="entry name" value="Transposase_28"/>
</dbReference>
<evidence type="ECO:0000256" key="2">
    <source>
        <dbReference type="SAM" id="MobiDB-lite"/>
    </source>
</evidence>
<feature type="non-terminal residue" evidence="4">
    <location>
        <position position="1"/>
    </location>
</feature>
<accession>A0A371FGG9</accession>
<dbReference type="EMBL" id="QJKJ01009183">
    <property type="protein sequence ID" value="RDX77399.1"/>
    <property type="molecule type" value="Genomic_DNA"/>
</dbReference>
<evidence type="ECO:0000259" key="3">
    <source>
        <dbReference type="Pfam" id="PF04195"/>
    </source>
</evidence>
<feature type="compositionally biased region" description="Polar residues" evidence="2">
    <location>
        <begin position="66"/>
        <end position="82"/>
    </location>
</feature>
<dbReference type="PANTHER" id="PTHR31099:SF49">
    <property type="entry name" value="MYOSIN HEAVY CHAIN-LIKE PROTEIN"/>
    <property type="match status" value="1"/>
</dbReference>
<name>A0A371FGG9_MUCPR</name>
<keyword evidence="5" id="KW-1185">Reference proteome</keyword>
<sequence>MSLQSLALESTLRRSSSSPSLCNPLFTRSAKTMQGSLRVSPLVWRGKKLPCLGLKLTHASFVAGVSSQDAPNSPNQGNQSFDRSVLEADSSAQGDGSSTFGSSSSECYPFEIRYRDNSGDDLLEGNRPWVEPEVKNISSELSRPSSLLGMAAAICQRGPWSVNVIPCRSDESVDGQPAPGELDHFYLYDTLPLKLGVKLPFTHFERLVLQVLNVAPTQLHSNSWAFVRSFELLCEDLGWAPSLGVFFWFFSLRKAKKVGWTSLSGRPNCKLFKPFLESYKAFKSRFFKVTRGDAGPNLLRDNSGKPFFPLHWTPQLAVSVTVSWTEVEDWEKEFIKELSQFPVLPSAHIIKGRGYSAKHLKNIKKRMSQTAESEVGVSAVPLSATDPEAQQALVESARVPLVVLLDSSAISSQPTETSSVPGGKRAVVDQLFDRPGKRATLSKADHDREPSLLSWTPPNPLHEVIDRSLTTSADKSTVEGLGVSGTFGVLQQYAGYSMVLARAAKVEFASIEKRNHSLANRLSLVNEENVKLITAYSEAEAKINNYRDAIACLQEDLQGTITKNKDLLLAKSDLETAKDYLSAQLEVLKQENEMQKAALSNLGEKLSVAESNLIQVTEAKDQIIQSKDQTLSEQERAILEQYECGFGCALEQIKLLYPDLDVSEVDPFKEIVDGQLVSIPTSPDSPAS</sequence>
<comment type="caution">
    <text evidence="4">The sequence shown here is derived from an EMBL/GenBank/DDBJ whole genome shotgun (WGS) entry which is preliminary data.</text>
</comment>
<dbReference type="AlphaFoldDB" id="A0A371FGG9"/>
<evidence type="ECO:0000313" key="5">
    <source>
        <dbReference type="Proteomes" id="UP000257109"/>
    </source>
</evidence>
<proteinExistence type="predicted"/>
<keyword evidence="1" id="KW-0175">Coiled coil</keyword>
<organism evidence="4 5">
    <name type="scientific">Mucuna pruriens</name>
    <name type="common">Velvet bean</name>
    <name type="synonym">Dolichos pruriens</name>
    <dbReference type="NCBI Taxonomy" id="157652"/>
    <lineage>
        <taxon>Eukaryota</taxon>
        <taxon>Viridiplantae</taxon>
        <taxon>Streptophyta</taxon>
        <taxon>Embryophyta</taxon>
        <taxon>Tracheophyta</taxon>
        <taxon>Spermatophyta</taxon>
        <taxon>Magnoliopsida</taxon>
        <taxon>eudicotyledons</taxon>
        <taxon>Gunneridae</taxon>
        <taxon>Pentapetalae</taxon>
        <taxon>rosids</taxon>
        <taxon>fabids</taxon>
        <taxon>Fabales</taxon>
        <taxon>Fabaceae</taxon>
        <taxon>Papilionoideae</taxon>
        <taxon>50 kb inversion clade</taxon>
        <taxon>NPAAA clade</taxon>
        <taxon>indigoferoid/millettioid clade</taxon>
        <taxon>Phaseoleae</taxon>
        <taxon>Mucuna</taxon>
    </lineage>
</organism>
<dbReference type="OrthoDB" id="685909at2759"/>
<dbReference type="Proteomes" id="UP000257109">
    <property type="component" value="Unassembled WGS sequence"/>
</dbReference>
<dbReference type="PANTHER" id="PTHR31099">
    <property type="entry name" value="OS06G0165300 PROTEIN"/>
    <property type="match status" value="1"/>
</dbReference>
<feature type="region of interest" description="Disordered" evidence="2">
    <location>
        <begin position="66"/>
        <end position="103"/>
    </location>
</feature>
<protein>
    <recommendedName>
        <fullName evidence="3">Transposase (putative) gypsy type domain-containing protein</fullName>
    </recommendedName>
</protein>
<feature type="coiled-coil region" evidence="1">
    <location>
        <begin position="536"/>
        <end position="605"/>
    </location>
</feature>
<gene>
    <name evidence="4" type="ORF">CR513_42491</name>
</gene>